<feature type="compositionally biased region" description="Basic residues" evidence="10">
    <location>
        <begin position="110"/>
        <end position="122"/>
    </location>
</feature>
<proteinExistence type="inferred from homology"/>
<dbReference type="Bgee" id="ENSOANG00000006155">
    <property type="expression patterns" value="Expressed in cerebellum and 6 other cell types or tissues"/>
</dbReference>
<name>A0A6I8NAY1_ORNAN</name>
<dbReference type="PANTHER" id="PTHR11731:SF20">
    <property type="entry name" value="DIPEPTIDYL AMINOPEPTIDASE-LIKE PROTEIN 6"/>
    <property type="match status" value="1"/>
</dbReference>
<evidence type="ECO:0000256" key="9">
    <source>
        <dbReference type="ARBA" id="ARBA00023180"/>
    </source>
</evidence>
<evidence type="ECO:0000256" key="10">
    <source>
        <dbReference type="SAM" id="MobiDB-lite"/>
    </source>
</evidence>
<dbReference type="InterPro" id="IPR050278">
    <property type="entry name" value="Serine_Prot_S9B/DPPIV"/>
</dbReference>
<dbReference type="PANTHER" id="PTHR11731">
    <property type="entry name" value="PROTEASE FAMILY S9B,C DIPEPTIDYL-PEPTIDASE IV-RELATED"/>
    <property type="match status" value="1"/>
</dbReference>
<dbReference type="Ensembl" id="ENSOANT00000062506.1">
    <property type="protein sequence ID" value="ENSOANP00000037945.1"/>
    <property type="gene ID" value="ENSOANG00000006155.3"/>
</dbReference>
<evidence type="ECO:0000313" key="12">
    <source>
        <dbReference type="Ensembl" id="ENSOANP00000037945.1"/>
    </source>
</evidence>
<feature type="compositionally biased region" description="Basic and acidic residues" evidence="10">
    <location>
        <begin position="1"/>
        <end position="12"/>
    </location>
</feature>
<dbReference type="Proteomes" id="UP000002279">
    <property type="component" value="Unplaced"/>
</dbReference>
<dbReference type="AlphaFoldDB" id="A0A6I8NAY1"/>
<gene>
    <name evidence="12" type="primary">DPP6</name>
</gene>
<evidence type="ECO:0000256" key="11">
    <source>
        <dbReference type="SAM" id="Phobius"/>
    </source>
</evidence>
<accession>A0A6I8NAY1</accession>
<dbReference type="GO" id="GO:0005886">
    <property type="term" value="C:plasma membrane"/>
    <property type="evidence" value="ECO:0007669"/>
    <property type="project" value="UniProtKB-SubCell"/>
</dbReference>
<evidence type="ECO:0000256" key="4">
    <source>
        <dbReference type="ARBA" id="ARBA00022692"/>
    </source>
</evidence>
<evidence type="ECO:0000256" key="3">
    <source>
        <dbReference type="ARBA" id="ARBA00022475"/>
    </source>
</evidence>
<keyword evidence="5" id="KW-0735">Signal-anchor</keyword>
<comment type="similarity">
    <text evidence="2">Belongs to the peptidase S9B family.</text>
</comment>
<feature type="compositionally biased region" description="Gly residues" evidence="10">
    <location>
        <begin position="29"/>
        <end position="40"/>
    </location>
</feature>
<keyword evidence="6 11" id="KW-1133">Transmembrane helix</keyword>
<reference evidence="12" key="1">
    <citation type="submission" date="2025-08" db="UniProtKB">
        <authorList>
            <consortium name="Ensembl"/>
        </authorList>
    </citation>
    <scope>IDENTIFICATION</scope>
    <source>
        <strain evidence="12">Glennie</strain>
    </source>
</reference>
<reference evidence="12" key="2">
    <citation type="submission" date="2025-09" db="UniProtKB">
        <authorList>
            <consortium name="Ensembl"/>
        </authorList>
    </citation>
    <scope>IDENTIFICATION</scope>
    <source>
        <strain evidence="12">Glennie</strain>
    </source>
</reference>
<evidence type="ECO:0000256" key="5">
    <source>
        <dbReference type="ARBA" id="ARBA00022968"/>
    </source>
</evidence>
<feature type="compositionally biased region" description="Basic and acidic residues" evidence="10">
    <location>
        <begin position="41"/>
        <end position="55"/>
    </location>
</feature>
<evidence type="ECO:0000256" key="8">
    <source>
        <dbReference type="ARBA" id="ARBA00023157"/>
    </source>
</evidence>
<evidence type="ECO:0000313" key="13">
    <source>
        <dbReference type="Proteomes" id="UP000002279"/>
    </source>
</evidence>
<feature type="transmembrane region" description="Helical" evidence="11">
    <location>
        <begin position="199"/>
        <end position="220"/>
    </location>
</feature>
<organism evidence="12 13">
    <name type="scientific">Ornithorhynchus anatinus</name>
    <name type="common">Duckbill platypus</name>
    <dbReference type="NCBI Taxonomy" id="9258"/>
    <lineage>
        <taxon>Eukaryota</taxon>
        <taxon>Metazoa</taxon>
        <taxon>Chordata</taxon>
        <taxon>Craniata</taxon>
        <taxon>Vertebrata</taxon>
        <taxon>Euteleostomi</taxon>
        <taxon>Mammalia</taxon>
        <taxon>Monotremata</taxon>
        <taxon>Ornithorhynchidae</taxon>
        <taxon>Ornithorhynchus</taxon>
    </lineage>
</organism>
<comment type="subcellular location">
    <subcellularLocation>
        <location evidence="1">Cell membrane</location>
        <topology evidence="1">Single-pass type II membrane protein</topology>
    </subcellularLocation>
</comment>
<evidence type="ECO:0000256" key="2">
    <source>
        <dbReference type="ARBA" id="ARBA00006150"/>
    </source>
</evidence>
<sequence length="320" mass="36112">REGGERKERKQPGGDLSVSGWEEQPPGLLLGGFYWGGGGRKGGERERGRERERLTDGFAVPAIHGQNQHVPLFPGSPRGQSPPRRPGRRGRERRGGGPPGPGSRTPASPGRRRRRRRRRRGDQRRPGREAPFPLPAPEGVRRRGCIRLIVHHPGCWLRPSSDLQESEMNASKLPRVNRLKQFWKELVGSNPPQRNWKGIAIALLVILVICSLIVTSVILLTPAEDNSLSQKGKITVEDLFSADFKIHDPEAKWISDKEFIYREQNGTVMLRNVETNRSTILIESQKIELLKAIRYEVSPDREYALFSYGVEPVSILPLYL</sequence>
<keyword evidence="9" id="KW-0325">Glycoprotein</keyword>
<dbReference type="Gene3D" id="2.140.10.30">
    <property type="entry name" value="Dipeptidylpeptidase IV, N-terminal domain"/>
    <property type="match status" value="1"/>
</dbReference>
<keyword evidence="13" id="KW-1185">Reference proteome</keyword>
<evidence type="ECO:0000256" key="1">
    <source>
        <dbReference type="ARBA" id="ARBA00004401"/>
    </source>
</evidence>
<evidence type="ECO:0000256" key="7">
    <source>
        <dbReference type="ARBA" id="ARBA00023136"/>
    </source>
</evidence>
<evidence type="ECO:0000256" key="6">
    <source>
        <dbReference type="ARBA" id="ARBA00022989"/>
    </source>
</evidence>
<feature type="region of interest" description="Disordered" evidence="10">
    <location>
        <begin position="1"/>
        <end position="137"/>
    </location>
</feature>
<keyword evidence="3" id="KW-1003">Cell membrane</keyword>
<keyword evidence="4 11" id="KW-0812">Transmembrane</keyword>
<dbReference type="GeneTree" id="ENSGT00940000156280"/>
<keyword evidence="8" id="KW-1015">Disulfide bond</keyword>
<keyword evidence="7 11" id="KW-0472">Membrane</keyword>
<protein>
    <submittedName>
        <fullName evidence="12">Dipeptidyl peptidase like 6</fullName>
    </submittedName>
</protein>